<dbReference type="RefSeq" id="WP_090900122.1">
    <property type="nucleotide sequence ID" value="NZ_CZPZ01000031.1"/>
</dbReference>
<dbReference type="OrthoDB" id="9816424at2"/>
<reference evidence="2" key="1">
    <citation type="submission" date="2015-10" db="EMBL/GenBank/DDBJ databases">
        <authorList>
            <person name="Luecker S."/>
            <person name="Luecker S."/>
        </authorList>
    </citation>
    <scope>NUCLEOTIDE SEQUENCE [LARGE SCALE GENOMIC DNA]</scope>
</reference>
<organism evidence="1 2">
    <name type="scientific">Candidatus Nitrospira nitrificans</name>
    <dbReference type="NCBI Taxonomy" id="1742973"/>
    <lineage>
        <taxon>Bacteria</taxon>
        <taxon>Pseudomonadati</taxon>
        <taxon>Nitrospirota</taxon>
        <taxon>Nitrospiria</taxon>
        <taxon>Nitrospirales</taxon>
        <taxon>Nitrospiraceae</taxon>
        <taxon>Nitrospira</taxon>
    </lineage>
</organism>
<accession>A0A0S4LQD6</accession>
<name>A0A0S4LQD6_9BACT</name>
<dbReference type="InterPro" id="IPR029063">
    <property type="entry name" value="SAM-dependent_MTases_sf"/>
</dbReference>
<sequence>MSISPSVIQEVFPESHTATDAFIRDGMSPIELKKLAELIRTHHPTDVLEIGMANGTSSIVMADTLRSWNGRLTSIDPHQTLPSPTGYESAGVHAVAKILPHHRLIEEYDYLALSRLVEAREQFDCILIDGFHSFDLTLLDLFYADKLLAPGGLLLCHDSSSPAVYKALRWLETNKPYDRLSPPLYTGAWSIGRKIAYRLLHGAERKMRQMEWHMLAAYQKQSAHTMPEHVLTEF</sequence>
<evidence type="ECO:0000313" key="2">
    <source>
        <dbReference type="Proteomes" id="UP000198736"/>
    </source>
</evidence>
<dbReference type="EMBL" id="CZPZ01000031">
    <property type="protein sequence ID" value="CUS38244.1"/>
    <property type="molecule type" value="Genomic_DNA"/>
</dbReference>
<dbReference type="AlphaFoldDB" id="A0A0S4LQD6"/>
<gene>
    <name evidence="1" type="ORF">COMA2_40269</name>
</gene>
<keyword evidence="2" id="KW-1185">Reference proteome</keyword>
<evidence type="ECO:0000313" key="1">
    <source>
        <dbReference type="EMBL" id="CUS38244.1"/>
    </source>
</evidence>
<dbReference type="Proteomes" id="UP000198736">
    <property type="component" value="Unassembled WGS sequence"/>
</dbReference>
<dbReference type="Gene3D" id="3.40.50.150">
    <property type="entry name" value="Vaccinia Virus protein VP39"/>
    <property type="match status" value="1"/>
</dbReference>
<evidence type="ECO:0008006" key="3">
    <source>
        <dbReference type="Google" id="ProtNLM"/>
    </source>
</evidence>
<dbReference type="Pfam" id="PF13578">
    <property type="entry name" value="Methyltransf_24"/>
    <property type="match status" value="1"/>
</dbReference>
<dbReference type="SUPFAM" id="SSF53335">
    <property type="entry name" value="S-adenosyl-L-methionine-dependent methyltransferases"/>
    <property type="match status" value="1"/>
</dbReference>
<proteinExistence type="predicted"/>
<protein>
    <recommendedName>
        <fullName evidence="3">Class I SAM-dependent methyltransferase</fullName>
    </recommendedName>
</protein>